<sequence length="65" mass="7236">MVCSVYHHILKILKEITPGIAASCVRPRQPVLLSQLMMAVREQAQKASSRSIPTRSTSLLVHHSE</sequence>
<dbReference type="EMBL" id="JOJR01000164">
    <property type="protein sequence ID" value="RCN43258.1"/>
    <property type="molecule type" value="Genomic_DNA"/>
</dbReference>
<proteinExistence type="predicted"/>
<dbReference type="AlphaFoldDB" id="A0A368GHU3"/>
<reference evidence="2 3" key="1">
    <citation type="submission" date="2014-10" db="EMBL/GenBank/DDBJ databases">
        <title>Draft genome of the hookworm Ancylostoma caninum.</title>
        <authorList>
            <person name="Mitreva M."/>
        </authorList>
    </citation>
    <scope>NUCLEOTIDE SEQUENCE [LARGE SCALE GENOMIC DNA]</scope>
    <source>
        <strain evidence="2 3">Baltimore</strain>
    </source>
</reference>
<evidence type="ECO:0000256" key="1">
    <source>
        <dbReference type="SAM" id="MobiDB-lite"/>
    </source>
</evidence>
<organism evidence="2 3">
    <name type="scientific">Ancylostoma caninum</name>
    <name type="common">Dog hookworm</name>
    <dbReference type="NCBI Taxonomy" id="29170"/>
    <lineage>
        <taxon>Eukaryota</taxon>
        <taxon>Metazoa</taxon>
        <taxon>Ecdysozoa</taxon>
        <taxon>Nematoda</taxon>
        <taxon>Chromadorea</taxon>
        <taxon>Rhabditida</taxon>
        <taxon>Rhabditina</taxon>
        <taxon>Rhabditomorpha</taxon>
        <taxon>Strongyloidea</taxon>
        <taxon>Ancylostomatidae</taxon>
        <taxon>Ancylostomatinae</taxon>
        <taxon>Ancylostoma</taxon>
    </lineage>
</organism>
<feature type="region of interest" description="Disordered" evidence="1">
    <location>
        <begin position="44"/>
        <end position="65"/>
    </location>
</feature>
<comment type="caution">
    <text evidence="2">The sequence shown here is derived from an EMBL/GenBank/DDBJ whole genome shotgun (WGS) entry which is preliminary data.</text>
</comment>
<dbReference type="Proteomes" id="UP000252519">
    <property type="component" value="Unassembled WGS sequence"/>
</dbReference>
<evidence type="ECO:0000313" key="3">
    <source>
        <dbReference type="Proteomes" id="UP000252519"/>
    </source>
</evidence>
<name>A0A368GHU3_ANCCA</name>
<gene>
    <name evidence="2" type="ORF">ANCCAN_10757</name>
</gene>
<keyword evidence="3" id="KW-1185">Reference proteome</keyword>
<evidence type="ECO:0000313" key="2">
    <source>
        <dbReference type="EMBL" id="RCN43258.1"/>
    </source>
</evidence>
<accession>A0A368GHU3</accession>
<feature type="compositionally biased region" description="Polar residues" evidence="1">
    <location>
        <begin position="45"/>
        <end position="59"/>
    </location>
</feature>
<protein>
    <submittedName>
        <fullName evidence="2">Uncharacterized protein</fullName>
    </submittedName>
</protein>